<evidence type="ECO:0000259" key="8">
    <source>
        <dbReference type="PROSITE" id="PS50833"/>
    </source>
</evidence>
<dbReference type="InterPro" id="IPR007109">
    <property type="entry name" value="Brix"/>
</dbReference>
<dbReference type="GO" id="GO:0005694">
    <property type="term" value="C:chromosome"/>
    <property type="evidence" value="ECO:0007669"/>
    <property type="project" value="Ensembl"/>
</dbReference>
<evidence type="ECO:0000256" key="5">
    <source>
        <dbReference type="ARBA" id="ARBA00030889"/>
    </source>
</evidence>
<feature type="region of interest" description="Disordered" evidence="7">
    <location>
        <begin position="228"/>
        <end position="257"/>
    </location>
</feature>
<dbReference type="EMBL" id="CABD030047275">
    <property type="status" value="NOT_ANNOTATED_CDS"/>
    <property type="molecule type" value="Genomic_DNA"/>
</dbReference>
<feature type="compositionally biased region" description="Basic residues" evidence="7">
    <location>
        <begin position="228"/>
        <end position="237"/>
    </location>
</feature>
<dbReference type="SMART" id="SM00879">
    <property type="entry name" value="Brix"/>
    <property type="match status" value="1"/>
</dbReference>
<dbReference type="EMBL" id="CABD030047273">
    <property type="status" value="NOT_ANNOTATED_CDS"/>
    <property type="molecule type" value="Genomic_DNA"/>
</dbReference>
<keyword evidence="4 6" id="KW-0539">Nucleus</keyword>
<dbReference type="STRING" id="9593.ENSGGOP00000001453"/>
<dbReference type="PANTHER" id="PTHR12728:SF0">
    <property type="entry name" value="RIBOSOME PRODUCTION FACTOR 2 HOMOLOG"/>
    <property type="match status" value="1"/>
</dbReference>
<dbReference type="Pfam" id="PF04427">
    <property type="entry name" value="Brix"/>
    <property type="match status" value="1"/>
</dbReference>
<proteinExistence type="inferred from homology"/>
<dbReference type="GO" id="GO:0000463">
    <property type="term" value="P:maturation of LSU-rRNA from tricistronic rRNA transcript (SSU-rRNA, 5.8S rRNA, LSU-rRNA)"/>
    <property type="evidence" value="ECO:0000318"/>
    <property type="project" value="GO_Central"/>
</dbReference>
<sequence>MDTLDRVVKPKTKRAKRFLEKKEPKLNENIKNAMLIKGGNANATVTKVLKDVYALKKPYGVLYKKKNITRPFEDQTSLEFFSKKSDCSLFMFGSHNKKRPNNLVIGRMYDYHVLDMIELGIENFVSLKDIKNSKCPEGTKPMLIFAGDDFDVTEDYRRLKSLLIDFFRGPTVSNIRLAGLEYVLHFTALNGKIYFRSYPKKKKNISHDTFGTTYGRIHMQKQDLSKLQTRKMKGLKKRPAERITEDHEKKSKRIKKN</sequence>
<dbReference type="InterPro" id="IPR039770">
    <property type="entry name" value="Rpf2"/>
</dbReference>
<evidence type="ECO:0000256" key="3">
    <source>
        <dbReference type="ARBA" id="ARBA00020387"/>
    </source>
</evidence>
<evidence type="ECO:0000256" key="2">
    <source>
        <dbReference type="ARBA" id="ARBA00010782"/>
    </source>
</evidence>
<evidence type="ECO:0000256" key="7">
    <source>
        <dbReference type="SAM" id="MobiDB-lite"/>
    </source>
</evidence>
<dbReference type="AlphaFoldDB" id="G3QGJ4"/>
<reference evidence="10" key="1">
    <citation type="submission" date="2011-05" db="EMBL/GenBank/DDBJ databases">
        <title>Insights into the evolution of the great apes provided by the gorilla genome.</title>
        <authorList>
            <person name="Scally A."/>
        </authorList>
    </citation>
    <scope>NUCLEOTIDE SEQUENCE [LARGE SCALE GENOMIC DNA]</scope>
</reference>
<reference evidence="9 10" key="2">
    <citation type="journal article" date="2012" name="Nature">
        <title>Insights into hominid evolution from the gorilla genome sequence.</title>
        <authorList>
            <person name="Scally A."/>
            <person name="Dutheil J.Y."/>
            <person name="Hillier L.W."/>
            <person name="Jordan G.E."/>
            <person name="Goodhead I."/>
            <person name="Herrero J."/>
            <person name="Hobolth A."/>
            <person name="Lappalainen T."/>
            <person name="Mailund T."/>
            <person name="Marques-Bonet T."/>
            <person name="McCarthy S."/>
            <person name="Montgomery S.H."/>
            <person name="Schwalie P.C."/>
            <person name="Tang Y.A."/>
            <person name="Ward M.C."/>
            <person name="Xue Y."/>
            <person name="Yngvadottir B."/>
            <person name="Alkan C."/>
            <person name="Andersen L.N."/>
            <person name="Ayub Q."/>
            <person name="Ball E.V."/>
            <person name="Beal K."/>
            <person name="Bradley B.J."/>
            <person name="Chen Y."/>
            <person name="Clee C.M."/>
            <person name="Fitzgerald S."/>
            <person name="Graves T.A."/>
            <person name="Gu Y."/>
            <person name="Heath P."/>
            <person name="Heger A."/>
            <person name="Karakoc E."/>
            <person name="Kolb-Kokocinski A."/>
            <person name="Laird G.K."/>
            <person name="Lunter G."/>
            <person name="Meader S."/>
            <person name="Mort M."/>
            <person name="Mullikin J.C."/>
            <person name="Munch K."/>
            <person name="O'Connor T.D."/>
            <person name="Phillips A.D."/>
            <person name="Prado-Martinez J."/>
            <person name="Rogers A.S."/>
            <person name="Sajjadian S."/>
            <person name="Schmidt D."/>
            <person name="Shaw K."/>
            <person name="Simpson J.T."/>
            <person name="Stenson P.D."/>
            <person name="Turner D.J."/>
            <person name="Vigilant L."/>
            <person name="Vilella A.J."/>
            <person name="Whitener W."/>
            <person name="Zhu B."/>
            <person name="Cooper D.N."/>
            <person name="de Jong P."/>
            <person name="Dermitzakis E.T."/>
            <person name="Eichler E.E."/>
            <person name="Flicek P."/>
            <person name="Goldman N."/>
            <person name="Mundy N.I."/>
            <person name="Ning Z."/>
            <person name="Odom D.T."/>
            <person name="Ponting C.P."/>
            <person name="Quail M.A."/>
            <person name="Ryder O.A."/>
            <person name="Searle S.M."/>
            <person name="Warren W.C."/>
            <person name="Wilson R.K."/>
            <person name="Schierup M.H."/>
            <person name="Rogers J."/>
            <person name="Tyler-Smith C."/>
            <person name="Durbin R."/>
        </authorList>
    </citation>
    <scope>NUCLEOTIDE SEQUENCE [LARGE SCALE GENOMIC DNA]</scope>
</reference>
<keyword evidence="10" id="KW-1185">Reference proteome</keyword>
<dbReference type="OMA" id="YLMHCAL"/>
<dbReference type="GO" id="GO:0005730">
    <property type="term" value="C:nucleolus"/>
    <property type="evidence" value="ECO:0000318"/>
    <property type="project" value="GO_Central"/>
</dbReference>
<dbReference type="HOGENOM" id="CLU_049783_1_1_1"/>
<accession>G3QGJ4</accession>
<dbReference type="EMBL" id="CABD030047277">
    <property type="status" value="NOT_ANNOTATED_CDS"/>
    <property type="molecule type" value="Genomic_DNA"/>
</dbReference>
<dbReference type="GO" id="GO:0008097">
    <property type="term" value="F:5S rRNA binding"/>
    <property type="evidence" value="ECO:0007669"/>
    <property type="project" value="Ensembl"/>
</dbReference>
<evidence type="ECO:0000313" key="9">
    <source>
        <dbReference type="Ensembl" id="ENSGGOP00000001453.3"/>
    </source>
</evidence>
<evidence type="ECO:0000313" key="10">
    <source>
        <dbReference type="Proteomes" id="UP000001519"/>
    </source>
</evidence>
<dbReference type="Bgee" id="ENSGGOG00000001469">
    <property type="expression patterns" value="Expressed in testis and 6 other cell types or tissues"/>
</dbReference>
<reference evidence="9" key="4">
    <citation type="submission" date="2025-09" db="UniProtKB">
        <authorList>
            <consortium name="Ensembl"/>
        </authorList>
    </citation>
    <scope>IDENTIFICATION</scope>
</reference>
<evidence type="ECO:0000256" key="4">
    <source>
        <dbReference type="ARBA" id="ARBA00023242"/>
    </source>
</evidence>
<dbReference type="InParanoid" id="G3QGJ4"/>
<dbReference type="EMBL" id="CABD030047274">
    <property type="status" value="NOT_ANNOTATED_CDS"/>
    <property type="molecule type" value="Genomic_DNA"/>
</dbReference>
<dbReference type="Ensembl" id="ENSGGOT00000001480.3">
    <property type="protein sequence ID" value="ENSGGOP00000001453.3"/>
    <property type="gene ID" value="ENSGGOG00000001469.3"/>
</dbReference>
<dbReference type="GO" id="GO:0019843">
    <property type="term" value="F:rRNA binding"/>
    <property type="evidence" value="ECO:0000318"/>
    <property type="project" value="GO_Central"/>
</dbReference>
<organism evidence="9 10">
    <name type="scientific">Gorilla gorilla gorilla</name>
    <name type="common">Western lowland gorilla</name>
    <dbReference type="NCBI Taxonomy" id="9595"/>
    <lineage>
        <taxon>Eukaryota</taxon>
        <taxon>Metazoa</taxon>
        <taxon>Chordata</taxon>
        <taxon>Craniata</taxon>
        <taxon>Vertebrata</taxon>
        <taxon>Euteleostomi</taxon>
        <taxon>Mammalia</taxon>
        <taxon>Eutheria</taxon>
        <taxon>Euarchontoglires</taxon>
        <taxon>Primates</taxon>
        <taxon>Haplorrhini</taxon>
        <taxon>Catarrhini</taxon>
        <taxon>Hominidae</taxon>
        <taxon>Gorilla</taxon>
    </lineage>
</organism>
<dbReference type="GO" id="GO:1901796">
    <property type="term" value="P:regulation of signal transduction by p53 class mediator"/>
    <property type="evidence" value="ECO:0007669"/>
    <property type="project" value="Ensembl"/>
</dbReference>
<dbReference type="GeneTree" id="ENSGT00390000007279"/>
<dbReference type="Proteomes" id="UP000001519">
    <property type="component" value="Chromosome 6"/>
</dbReference>
<evidence type="ECO:0000256" key="1">
    <source>
        <dbReference type="ARBA" id="ARBA00004604"/>
    </source>
</evidence>
<dbReference type="GO" id="GO:1902570">
    <property type="term" value="P:protein localization to nucleolus"/>
    <property type="evidence" value="ECO:0007669"/>
    <property type="project" value="Ensembl"/>
</dbReference>
<evidence type="ECO:0000256" key="6">
    <source>
        <dbReference type="RuleBase" id="RU367086"/>
    </source>
</evidence>
<feature type="compositionally biased region" description="Basic and acidic residues" evidence="7">
    <location>
        <begin position="238"/>
        <end position="249"/>
    </location>
</feature>
<protein>
    <recommendedName>
        <fullName evidence="3 6">Ribosome production factor 2 homolog</fullName>
    </recommendedName>
    <alternativeName>
        <fullName evidence="5 6">Ribosome biogenesis protein RPF2 homolog</fullName>
    </alternativeName>
</protein>
<dbReference type="PANTHER" id="PTHR12728">
    <property type="entry name" value="BRIX DOMAIN CONTAINING PROTEIN"/>
    <property type="match status" value="1"/>
</dbReference>
<feature type="domain" description="Brix" evidence="8">
    <location>
        <begin position="31"/>
        <end position="257"/>
    </location>
</feature>
<name>G3QGJ4_GORGO</name>
<dbReference type="PROSITE" id="PS50833">
    <property type="entry name" value="BRIX"/>
    <property type="match status" value="1"/>
</dbReference>
<dbReference type="GO" id="GO:0005654">
    <property type="term" value="C:nucleoplasm"/>
    <property type="evidence" value="ECO:0007669"/>
    <property type="project" value="Ensembl"/>
</dbReference>
<dbReference type="EMBL" id="CABD030047276">
    <property type="status" value="NOT_ANNOTATED_CDS"/>
    <property type="molecule type" value="Genomic_DNA"/>
</dbReference>
<reference evidence="9" key="3">
    <citation type="submission" date="2025-08" db="UniProtKB">
        <authorList>
            <consortium name="Ensembl"/>
        </authorList>
    </citation>
    <scope>IDENTIFICATION</scope>
</reference>
<gene>
    <name evidence="9" type="primary">RPF2</name>
</gene>
<comment type="similarity">
    <text evidence="2 6">Belongs to the RPF2 family.</text>
</comment>
<comment type="subcellular location">
    <subcellularLocation>
        <location evidence="1 6">Nucleus</location>
        <location evidence="1 6">Nucleolus</location>
    </subcellularLocation>
</comment>
<dbReference type="GO" id="GO:0000027">
    <property type="term" value="P:ribosomal large subunit assembly"/>
    <property type="evidence" value="ECO:0007669"/>
    <property type="project" value="InterPro"/>
</dbReference>